<feature type="chain" id="PRO_5042218351" description="Secreted protein" evidence="1">
    <location>
        <begin position="22"/>
        <end position="141"/>
    </location>
</feature>
<reference evidence="2" key="2">
    <citation type="submission" date="2023-06" db="EMBL/GenBank/DDBJ databases">
        <authorList>
            <consortium name="Lawrence Berkeley National Laboratory"/>
            <person name="Haridas S."/>
            <person name="Hensen N."/>
            <person name="Bonometti L."/>
            <person name="Westerberg I."/>
            <person name="Brannstrom I.O."/>
            <person name="Guillou S."/>
            <person name="Cros-Aarteil S."/>
            <person name="Calhoun S."/>
            <person name="Kuo A."/>
            <person name="Mondo S."/>
            <person name="Pangilinan J."/>
            <person name="Riley R."/>
            <person name="Labutti K."/>
            <person name="Andreopoulos B."/>
            <person name="Lipzen A."/>
            <person name="Chen C."/>
            <person name="Yanf M."/>
            <person name="Daum C."/>
            <person name="Ng V."/>
            <person name="Clum A."/>
            <person name="Steindorff A."/>
            <person name="Ohm R."/>
            <person name="Martin F."/>
            <person name="Silar P."/>
            <person name="Natvig D."/>
            <person name="Lalanne C."/>
            <person name="Gautier V."/>
            <person name="Ament-Velasquez S.L."/>
            <person name="Kruys A."/>
            <person name="Hutchinson M.I."/>
            <person name="Powell A.J."/>
            <person name="Barry K."/>
            <person name="Miller A.N."/>
            <person name="Grigoriev I.V."/>
            <person name="Debuchy R."/>
            <person name="Gladieux P."/>
            <person name="Thoren M.H."/>
            <person name="Johannesson H."/>
        </authorList>
    </citation>
    <scope>NUCLEOTIDE SEQUENCE</scope>
    <source>
        <strain evidence="2">SMH4131-1</strain>
    </source>
</reference>
<evidence type="ECO:0000256" key="1">
    <source>
        <dbReference type="SAM" id="SignalP"/>
    </source>
</evidence>
<dbReference type="EMBL" id="JAUEPO010000003">
    <property type="protein sequence ID" value="KAK3327432.1"/>
    <property type="molecule type" value="Genomic_DNA"/>
</dbReference>
<keyword evidence="1" id="KW-0732">Signal</keyword>
<organism evidence="2 3">
    <name type="scientific">Cercophora scortea</name>
    <dbReference type="NCBI Taxonomy" id="314031"/>
    <lineage>
        <taxon>Eukaryota</taxon>
        <taxon>Fungi</taxon>
        <taxon>Dikarya</taxon>
        <taxon>Ascomycota</taxon>
        <taxon>Pezizomycotina</taxon>
        <taxon>Sordariomycetes</taxon>
        <taxon>Sordariomycetidae</taxon>
        <taxon>Sordariales</taxon>
        <taxon>Lasiosphaeriaceae</taxon>
        <taxon>Cercophora</taxon>
    </lineage>
</organism>
<gene>
    <name evidence="2" type="ORF">B0T19DRAFT_162968</name>
</gene>
<reference evidence="2" key="1">
    <citation type="journal article" date="2023" name="Mol. Phylogenet. Evol.">
        <title>Genome-scale phylogeny and comparative genomics of the fungal order Sordariales.</title>
        <authorList>
            <person name="Hensen N."/>
            <person name="Bonometti L."/>
            <person name="Westerberg I."/>
            <person name="Brannstrom I.O."/>
            <person name="Guillou S."/>
            <person name="Cros-Aarteil S."/>
            <person name="Calhoun S."/>
            <person name="Haridas S."/>
            <person name="Kuo A."/>
            <person name="Mondo S."/>
            <person name="Pangilinan J."/>
            <person name="Riley R."/>
            <person name="LaButti K."/>
            <person name="Andreopoulos B."/>
            <person name="Lipzen A."/>
            <person name="Chen C."/>
            <person name="Yan M."/>
            <person name="Daum C."/>
            <person name="Ng V."/>
            <person name="Clum A."/>
            <person name="Steindorff A."/>
            <person name="Ohm R.A."/>
            <person name="Martin F."/>
            <person name="Silar P."/>
            <person name="Natvig D.O."/>
            <person name="Lalanne C."/>
            <person name="Gautier V."/>
            <person name="Ament-Velasquez S.L."/>
            <person name="Kruys A."/>
            <person name="Hutchinson M.I."/>
            <person name="Powell A.J."/>
            <person name="Barry K."/>
            <person name="Miller A.N."/>
            <person name="Grigoriev I.V."/>
            <person name="Debuchy R."/>
            <person name="Gladieux P."/>
            <person name="Hiltunen Thoren M."/>
            <person name="Johannesson H."/>
        </authorList>
    </citation>
    <scope>NUCLEOTIDE SEQUENCE</scope>
    <source>
        <strain evidence="2">SMH4131-1</strain>
    </source>
</reference>
<keyword evidence="3" id="KW-1185">Reference proteome</keyword>
<feature type="signal peptide" evidence="1">
    <location>
        <begin position="1"/>
        <end position="21"/>
    </location>
</feature>
<accession>A0AAE0IMD0</accession>
<evidence type="ECO:0000313" key="2">
    <source>
        <dbReference type="EMBL" id="KAK3327432.1"/>
    </source>
</evidence>
<protein>
    <recommendedName>
        <fullName evidence="4">Secreted protein</fullName>
    </recommendedName>
</protein>
<evidence type="ECO:0000313" key="3">
    <source>
        <dbReference type="Proteomes" id="UP001286456"/>
    </source>
</evidence>
<comment type="caution">
    <text evidence="2">The sequence shown here is derived from an EMBL/GenBank/DDBJ whole genome shotgun (WGS) entry which is preliminary data.</text>
</comment>
<proteinExistence type="predicted"/>
<sequence length="141" mass="16052">MQFRQSYLLLLSVLFPDGSYAKARVWPRALGNVSRETHIRQLRLTTTSLPINRSPSGTYFPFQAQPQPPPPRPKSYPFFCFFFGLQRVGWVTRAVTWPDKLPTVNRSLPSSTRAQPIAKRHTWPRPSSALSFSPLTALPRG</sequence>
<name>A0AAE0IMD0_9PEZI</name>
<evidence type="ECO:0008006" key="4">
    <source>
        <dbReference type="Google" id="ProtNLM"/>
    </source>
</evidence>
<dbReference type="Proteomes" id="UP001286456">
    <property type="component" value="Unassembled WGS sequence"/>
</dbReference>
<dbReference type="AlphaFoldDB" id="A0AAE0IMD0"/>